<dbReference type="Pfam" id="PF08281">
    <property type="entry name" value="Sigma70_r4_2"/>
    <property type="match status" value="1"/>
</dbReference>
<accession>A0ABV4ACV7</accession>
<dbReference type="RefSeq" id="WP_369453919.1">
    <property type="nucleotide sequence ID" value="NZ_JBGCUO010000001.1"/>
</dbReference>
<evidence type="ECO:0000256" key="2">
    <source>
        <dbReference type="ARBA" id="ARBA00023015"/>
    </source>
</evidence>
<comment type="similarity">
    <text evidence="1">Belongs to the sigma-70 factor family. ECF subfamily.</text>
</comment>
<evidence type="ECO:0000256" key="1">
    <source>
        <dbReference type="ARBA" id="ARBA00010641"/>
    </source>
</evidence>
<feature type="region of interest" description="Disordered" evidence="5">
    <location>
        <begin position="172"/>
        <end position="201"/>
    </location>
</feature>
<dbReference type="Gene3D" id="1.10.1740.10">
    <property type="match status" value="1"/>
</dbReference>
<dbReference type="EMBL" id="JBGCUO010000001">
    <property type="protein sequence ID" value="MEY1660674.1"/>
    <property type="molecule type" value="Genomic_DNA"/>
</dbReference>
<dbReference type="SUPFAM" id="SSF88659">
    <property type="entry name" value="Sigma3 and sigma4 domains of RNA polymerase sigma factors"/>
    <property type="match status" value="1"/>
</dbReference>
<evidence type="ECO:0000256" key="3">
    <source>
        <dbReference type="ARBA" id="ARBA00023082"/>
    </source>
</evidence>
<dbReference type="PANTHER" id="PTHR43133:SF63">
    <property type="entry name" value="RNA POLYMERASE SIGMA FACTOR FECI-RELATED"/>
    <property type="match status" value="1"/>
</dbReference>
<reference evidence="8 9" key="1">
    <citation type="submission" date="2024-07" db="EMBL/GenBank/DDBJ databases">
        <authorList>
            <person name="Ren Q."/>
        </authorList>
    </citation>
    <scope>NUCLEOTIDE SEQUENCE [LARGE SCALE GENOMIC DNA]</scope>
    <source>
        <strain evidence="8 9">REN37</strain>
    </source>
</reference>
<evidence type="ECO:0000259" key="7">
    <source>
        <dbReference type="Pfam" id="PF08281"/>
    </source>
</evidence>
<dbReference type="InterPro" id="IPR013325">
    <property type="entry name" value="RNA_pol_sigma_r2"/>
</dbReference>
<keyword evidence="4" id="KW-0804">Transcription</keyword>
<evidence type="ECO:0000256" key="4">
    <source>
        <dbReference type="ARBA" id="ARBA00023163"/>
    </source>
</evidence>
<proteinExistence type="inferred from homology"/>
<dbReference type="Gene3D" id="1.10.10.10">
    <property type="entry name" value="Winged helix-like DNA-binding domain superfamily/Winged helix DNA-binding domain"/>
    <property type="match status" value="1"/>
</dbReference>
<evidence type="ECO:0000313" key="8">
    <source>
        <dbReference type="EMBL" id="MEY1660674.1"/>
    </source>
</evidence>
<dbReference type="NCBIfam" id="TIGR02937">
    <property type="entry name" value="sigma70-ECF"/>
    <property type="match status" value="1"/>
</dbReference>
<sequence length="201" mass="22613">MSKEQMKTLYLERYHELKRRLVARLGNEHMAEDVLQETWMKVDQMADATAVANPMGYLLRIAVNLAMDQHRAEQRLLYSDEVESLMHDMASGPGPAEAAQAEQEVWLLRRALHRLPSRRRRILLASRLAGVGHRELAQEFGVSTRTIEKELKAALLFCGDLVERDVYQRFGPGAGSRSVPHARTQPASDSDAVTDSHGDPA</sequence>
<keyword evidence="9" id="KW-1185">Reference proteome</keyword>
<gene>
    <name evidence="8" type="ORF">AB5I84_00760</name>
</gene>
<dbReference type="SUPFAM" id="SSF88946">
    <property type="entry name" value="Sigma2 domain of RNA polymerase sigma factors"/>
    <property type="match status" value="1"/>
</dbReference>
<protein>
    <submittedName>
        <fullName evidence="8">RNA polymerase sigma factor</fullName>
    </submittedName>
</protein>
<dbReference type="Proteomes" id="UP001562065">
    <property type="component" value="Unassembled WGS sequence"/>
</dbReference>
<dbReference type="InterPro" id="IPR007627">
    <property type="entry name" value="RNA_pol_sigma70_r2"/>
</dbReference>
<dbReference type="InterPro" id="IPR039425">
    <property type="entry name" value="RNA_pol_sigma-70-like"/>
</dbReference>
<comment type="caution">
    <text evidence="8">The sequence shown here is derived from an EMBL/GenBank/DDBJ whole genome shotgun (WGS) entry which is preliminary data.</text>
</comment>
<keyword evidence="2" id="KW-0805">Transcription regulation</keyword>
<organism evidence="8 9">
    <name type="scientific">Isoalcanivorax beigongshangi</name>
    <dbReference type="NCBI Taxonomy" id="3238810"/>
    <lineage>
        <taxon>Bacteria</taxon>
        <taxon>Pseudomonadati</taxon>
        <taxon>Pseudomonadota</taxon>
        <taxon>Gammaproteobacteria</taxon>
        <taxon>Oceanospirillales</taxon>
        <taxon>Alcanivoracaceae</taxon>
        <taxon>Isoalcanivorax</taxon>
    </lineage>
</organism>
<keyword evidence="3" id="KW-0731">Sigma factor</keyword>
<feature type="domain" description="RNA polymerase sigma factor 70 region 4 type 2" evidence="7">
    <location>
        <begin position="108"/>
        <end position="158"/>
    </location>
</feature>
<dbReference type="PANTHER" id="PTHR43133">
    <property type="entry name" value="RNA POLYMERASE ECF-TYPE SIGMA FACTO"/>
    <property type="match status" value="1"/>
</dbReference>
<dbReference type="Pfam" id="PF04542">
    <property type="entry name" value="Sigma70_r2"/>
    <property type="match status" value="1"/>
</dbReference>
<evidence type="ECO:0000259" key="6">
    <source>
        <dbReference type="Pfam" id="PF04542"/>
    </source>
</evidence>
<evidence type="ECO:0000313" key="9">
    <source>
        <dbReference type="Proteomes" id="UP001562065"/>
    </source>
</evidence>
<evidence type="ECO:0000256" key="5">
    <source>
        <dbReference type="SAM" id="MobiDB-lite"/>
    </source>
</evidence>
<feature type="domain" description="RNA polymerase sigma-70 region 2" evidence="6">
    <location>
        <begin position="12"/>
        <end position="75"/>
    </location>
</feature>
<dbReference type="InterPro" id="IPR036388">
    <property type="entry name" value="WH-like_DNA-bd_sf"/>
</dbReference>
<dbReference type="InterPro" id="IPR014284">
    <property type="entry name" value="RNA_pol_sigma-70_dom"/>
</dbReference>
<dbReference type="InterPro" id="IPR013249">
    <property type="entry name" value="RNA_pol_sigma70_r4_t2"/>
</dbReference>
<name>A0ABV4ACV7_9GAMM</name>
<dbReference type="InterPro" id="IPR013324">
    <property type="entry name" value="RNA_pol_sigma_r3/r4-like"/>
</dbReference>